<dbReference type="RefSeq" id="WP_146598831.1">
    <property type="nucleotide sequence ID" value="NZ_SJPY01000002.1"/>
</dbReference>
<comment type="caution">
    <text evidence="6">The sequence shown here is derived from an EMBL/GenBank/DDBJ whole genome shotgun (WGS) entry which is preliminary data.</text>
</comment>
<sequence>MIEPTIIARLRQNWQTVRSEVAAAAVSANREPSAVQIIGVSKYVDAEATLALVEAGCNQLGENRPQLLWKKNEQIVFPNDIRWHLIGHIQRNKLRRSLPFEPIIHSVDSPRLLAAIAAEAVAQSRVIKVLVEVNISGDEAKTGLSPEQVERLLLDRPQQGAQIIGMMAMAGWGSEREEAKIQFSQTRQLRDDLQKKHSLPLPELSMGMSGDFNEAIAEGATMVRIGSRLFEGCDFIRPL</sequence>
<dbReference type="PIRSF" id="PIRSF004848">
    <property type="entry name" value="YBL036c_PLPDEIII"/>
    <property type="match status" value="1"/>
</dbReference>
<keyword evidence="1 2" id="KW-0663">Pyridoxal phosphate</keyword>
<dbReference type="InterPro" id="IPR001608">
    <property type="entry name" value="Ala_racemase_N"/>
</dbReference>
<name>A0A5C6E975_9BACT</name>
<dbReference type="Pfam" id="PF01168">
    <property type="entry name" value="Ala_racemase_N"/>
    <property type="match status" value="1"/>
</dbReference>
<feature type="modified residue" description="N6-(pyridoxal phosphate)lysine" evidence="2 3">
    <location>
        <position position="42"/>
    </location>
</feature>
<dbReference type="Proteomes" id="UP000315471">
    <property type="component" value="Unassembled WGS sequence"/>
</dbReference>
<dbReference type="PANTHER" id="PTHR10146:SF14">
    <property type="entry name" value="PYRIDOXAL PHOSPHATE HOMEOSTASIS PROTEIN"/>
    <property type="match status" value="1"/>
</dbReference>
<keyword evidence="7" id="KW-1185">Reference proteome</keyword>
<proteinExistence type="inferred from homology"/>
<evidence type="ECO:0000256" key="4">
    <source>
        <dbReference type="RuleBase" id="RU004514"/>
    </source>
</evidence>
<evidence type="ECO:0000259" key="5">
    <source>
        <dbReference type="Pfam" id="PF01168"/>
    </source>
</evidence>
<dbReference type="PANTHER" id="PTHR10146">
    <property type="entry name" value="PROLINE SYNTHETASE CO-TRANSCRIBED BACTERIAL HOMOLOG PROTEIN"/>
    <property type="match status" value="1"/>
</dbReference>
<comment type="function">
    <text evidence="2">Pyridoxal 5'-phosphate (PLP)-binding protein, which is involved in PLP homeostasis.</text>
</comment>
<accession>A0A5C6E975</accession>
<dbReference type="NCBIfam" id="TIGR00044">
    <property type="entry name" value="YggS family pyridoxal phosphate-dependent enzyme"/>
    <property type="match status" value="1"/>
</dbReference>
<organism evidence="6 7">
    <name type="scientific">Novipirellula aureliae</name>
    <dbReference type="NCBI Taxonomy" id="2527966"/>
    <lineage>
        <taxon>Bacteria</taxon>
        <taxon>Pseudomonadati</taxon>
        <taxon>Planctomycetota</taxon>
        <taxon>Planctomycetia</taxon>
        <taxon>Pirellulales</taxon>
        <taxon>Pirellulaceae</taxon>
        <taxon>Novipirellula</taxon>
    </lineage>
</organism>
<evidence type="ECO:0000313" key="6">
    <source>
        <dbReference type="EMBL" id="TWU43749.1"/>
    </source>
</evidence>
<dbReference type="SUPFAM" id="SSF51419">
    <property type="entry name" value="PLP-binding barrel"/>
    <property type="match status" value="1"/>
</dbReference>
<comment type="cofactor">
    <cofactor evidence="3">
        <name>pyridoxal 5'-phosphate</name>
        <dbReference type="ChEBI" id="CHEBI:597326"/>
    </cofactor>
</comment>
<dbReference type="CDD" id="cd00635">
    <property type="entry name" value="PLPDE_III_YBL036c_like"/>
    <property type="match status" value="1"/>
</dbReference>
<gene>
    <name evidence="6" type="ORF">Q31b_12790</name>
</gene>
<protein>
    <recommendedName>
        <fullName evidence="2">Pyridoxal phosphate homeostasis protein</fullName>
        <shortName evidence="2">PLP homeostasis protein</shortName>
    </recommendedName>
</protein>
<evidence type="ECO:0000256" key="3">
    <source>
        <dbReference type="PIRSR" id="PIRSR004848-1"/>
    </source>
</evidence>
<dbReference type="HAMAP" id="MF_02087">
    <property type="entry name" value="PLP_homeostasis"/>
    <property type="match status" value="1"/>
</dbReference>
<reference evidence="6 7" key="1">
    <citation type="submission" date="2019-02" db="EMBL/GenBank/DDBJ databases">
        <title>Deep-cultivation of Planctomycetes and their phenomic and genomic characterization uncovers novel biology.</title>
        <authorList>
            <person name="Wiegand S."/>
            <person name="Jogler M."/>
            <person name="Boedeker C."/>
            <person name="Pinto D."/>
            <person name="Vollmers J."/>
            <person name="Rivas-Marin E."/>
            <person name="Kohn T."/>
            <person name="Peeters S.H."/>
            <person name="Heuer A."/>
            <person name="Rast P."/>
            <person name="Oberbeckmann S."/>
            <person name="Bunk B."/>
            <person name="Jeske O."/>
            <person name="Meyerdierks A."/>
            <person name="Storesund J.E."/>
            <person name="Kallscheuer N."/>
            <person name="Luecker S."/>
            <person name="Lage O.M."/>
            <person name="Pohl T."/>
            <person name="Merkel B.J."/>
            <person name="Hornburger P."/>
            <person name="Mueller R.-W."/>
            <person name="Bruemmer F."/>
            <person name="Labrenz M."/>
            <person name="Spormann A.M."/>
            <person name="Op Den Camp H."/>
            <person name="Overmann J."/>
            <person name="Amann R."/>
            <person name="Jetten M.S.M."/>
            <person name="Mascher T."/>
            <person name="Medema M.H."/>
            <person name="Devos D.P."/>
            <person name="Kaster A.-K."/>
            <person name="Ovreas L."/>
            <person name="Rohde M."/>
            <person name="Galperin M.Y."/>
            <person name="Jogler C."/>
        </authorList>
    </citation>
    <scope>NUCLEOTIDE SEQUENCE [LARGE SCALE GENOMIC DNA]</scope>
    <source>
        <strain evidence="6 7">Q31b</strain>
    </source>
</reference>
<dbReference type="InterPro" id="IPR029066">
    <property type="entry name" value="PLP-binding_barrel"/>
</dbReference>
<dbReference type="OrthoDB" id="9804072at2"/>
<dbReference type="InterPro" id="IPR011078">
    <property type="entry name" value="PyrdxlP_homeostasis"/>
</dbReference>
<dbReference type="AlphaFoldDB" id="A0A5C6E975"/>
<comment type="similarity">
    <text evidence="2 4">Belongs to the pyridoxal phosphate-binding protein YggS/PROSC family.</text>
</comment>
<dbReference type="EMBL" id="SJPY01000002">
    <property type="protein sequence ID" value="TWU43749.1"/>
    <property type="molecule type" value="Genomic_DNA"/>
</dbReference>
<evidence type="ECO:0000256" key="1">
    <source>
        <dbReference type="ARBA" id="ARBA00022898"/>
    </source>
</evidence>
<dbReference type="GO" id="GO:0030170">
    <property type="term" value="F:pyridoxal phosphate binding"/>
    <property type="evidence" value="ECO:0007669"/>
    <property type="project" value="UniProtKB-UniRule"/>
</dbReference>
<evidence type="ECO:0000256" key="2">
    <source>
        <dbReference type="HAMAP-Rule" id="MF_02087"/>
    </source>
</evidence>
<evidence type="ECO:0000313" key="7">
    <source>
        <dbReference type="Proteomes" id="UP000315471"/>
    </source>
</evidence>
<dbReference type="Gene3D" id="3.20.20.10">
    <property type="entry name" value="Alanine racemase"/>
    <property type="match status" value="1"/>
</dbReference>
<feature type="domain" description="Alanine racemase N-terminal" evidence="5">
    <location>
        <begin position="37"/>
        <end position="230"/>
    </location>
</feature>